<name>A0A8J6YWL3_9RHOB</name>
<dbReference type="EMBL" id="JACVXA010000008">
    <property type="protein sequence ID" value="MBE3637373.1"/>
    <property type="molecule type" value="Genomic_DNA"/>
</dbReference>
<evidence type="ECO:0000313" key="1">
    <source>
        <dbReference type="EMBL" id="MBE3637373.1"/>
    </source>
</evidence>
<proteinExistence type="predicted"/>
<dbReference type="AlphaFoldDB" id="A0A8J6YWL3"/>
<gene>
    <name evidence="1" type="ORF">ICN82_04045</name>
</gene>
<accession>A0A8J6YWL3</accession>
<evidence type="ECO:0000313" key="2">
    <source>
        <dbReference type="Proteomes" id="UP000609121"/>
    </source>
</evidence>
<comment type="caution">
    <text evidence="1">The sequence shown here is derived from an EMBL/GenBank/DDBJ whole genome shotgun (WGS) entry which is preliminary data.</text>
</comment>
<dbReference type="Proteomes" id="UP000609121">
    <property type="component" value="Unassembled WGS sequence"/>
</dbReference>
<protein>
    <submittedName>
        <fullName evidence="1">Uncharacterized protein</fullName>
    </submittedName>
</protein>
<sequence length="106" mass="11591">MPDGSQPVNGAHYFAFSLDDKRQRAFVAEQNKLLPYDAQTPALIDAVLYNACAALIPLVWLGFGQEDLAGLFSAVKADCDERYGPSPNQATIVHHDAIYQAPFGEH</sequence>
<keyword evidence="2" id="KW-1185">Reference proteome</keyword>
<organism evidence="1 2">
    <name type="scientific">Mangrovicoccus algicola</name>
    <dbReference type="NCBI Taxonomy" id="2771008"/>
    <lineage>
        <taxon>Bacteria</taxon>
        <taxon>Pseudomonadati</taxon>
        <taxon>Pseudomonadota</taxon>
        <taxon>Alphaproteobacteria</taxon>
        <taxon>Rhodobacterales</taxon>
        <taxon>Paracoccaceae</taxon>
        <taxon>Mangrovicoccus</taxon>
    </lineage>
</organism>
<reference evidence="1" key="1">
    <citation type="submission" date="2020-09" db="EMBL/GenBank/DDBJ databases">
        <title>A novel bacterium of genus Mangrovicoccus, isolated from South China Sea.</title>
        <authorList>
            <person name="Huang H."/>
            <person name="Mo K."/>
            <person name="Hu Y."/>
        </authorList>
    </citation>
    <scope>NUCLEOTIDE SEQUENCE</scope>
    <source>
        <strain evidence="1">HB182678</strain>
    </source>
</reference>
<dbReference type="RefSeq" id="WP_193179897.1">
    <property type="nucleotide sequence ID" value="NZ_JACVXA010000008.1"/>
</dbReference>